<dbReference type="Proteomes" id="UP000604083">
    <property type="component" value="Unassembled WGS sequence"/>
</dbReference>
<gene>
    <name evidence="1" type="ORF">JIN78_16680</name>
</gene>
<sequence>MNQSTHEPPTEIDGARVIEWAWSGDQPFGEVPGADSPEIFGLAIATYDDREFYRFSCDRNWETQQDGLYDSVDDAKRLLPDQYRLVEANWTRK</sequence>
<name>A0A934RWH0_9BACT</name>
<organism evidence="1 2">
    <name type="scientific">Roseibacillus ishigakijimensis</name>
    <dbReference type="NCBI Taxonomy" id="454146"/>
    <lineage>
        <taxon>Bacteria</taxon>
        <taxon>Pseudomonadati</taxon>
        <taxon>Verrucomicrobiota</taxon>
        <taxon>Verrucomicrobiia</taxon>
        <taxon>Verrucomicrobiales</taxon>
        <taxon>Verrucomicrobiaceae</taxon>
        <taxon>Roseibacillus</taxon>
    </lineage>
</organism>
<comment type="caution">
    <text evidence="1">The sequence shown here is derived from an EMBL/GenBank/DDBJ whole genome shotgun (WGS) entry which is preliminary data.</text>
</comment>
<dbReference type="AlphaFoldDB" id="A0A934RWH0"/>
<evidence type="ECO:0000313" key="2">
    <source>
        <dbReference type="Proteomes" id="UP000604083"/>
    </source>
</evidence>
<evidence type="ECO:0000313" key="1">
    <source>
        <dbReference type="EMBL" id="MBK1835701.1"/>
    </source>
</evidence>
<reference evidence="1" key="1">
    <citation type="submission" date="2021-01" db="EMBL/GenBank/DDBJ databases">
        <title>Modified the classification status of verrucomicrobia.</title>
        <authorList>
            <person name="Feng X."/>
        </authorList>
    </citation>
    <scope>NUCLEOTIDE SEQUENCE</scope>
    <source>
        <strain evidence="1">KCTC 12986</strain>
    </source>
</reference>
<protein>
    <submittedName>
        <fullName evidence="1">Uncharacterized protein</fullName>
    </submittedName>
</protein>
<accession>A0A934RWH0</accession>
<dbReference type="RefSeq" id="WP_200393138.1">
    <property type="nucleotide sequence ID" value="NZ_JAENIO010000096.1"/>
</dbReference>
<keyword evidence="2" id="KW-1185">Reference proteome</keyword>
<proteinExistence type="predicted"/>
<dbReference type="EMBL" id="JAENIO010000096">
    <property type="protein sequence ID" value="MBK1835701.1"/>
    <property type="molecule type" value="Genomic_DNA"/>
</dbReference>